<gene>
    <name evidence="1" type="ORF">B0H17DRAFT_1073866</name>
</gene>
<proteinExistence type="predicted"/>
<organism evidence="1 2">
    <name type="scientific">Mycena rosella</name>
    <name type="common">Pink bonnet</name>
    <name type="synonym">Agaricus rosellus</name>
    <dbReference type="NCBI Taxonomy" id="1033263"/>
    <lineage>
        <taxon>Eukaryota</taxon>
        <taxon>Fungi</taxon>
        <taxon>Dikarya</taxon>
        <taxon>Basidiomycota</taxon>
        <taxon>Agaricomycotina</taxon>
        <taxon>Agaricomycetes</taxon>
        <taxon>Agaricomycetidae</taxon>
        <taxon>Agaricales</taxon>
        <taxon>Marasmiineae</taxon>
        <taxon>Mycenaceae</taxon>
        <taxon>Mycena</taxon>
    </lineage>
</organism>
<dbReference type="Proteomes" id="UP001221757">
    <property type="component" value="Unassembled WGS sequence"/>
</dbReference>
<evidence type="ECO:0000313" key="1">
    <source>
        <dbReference type="EMBL" id="KAJ7683721.1"/>
    </source>
</evidence>
<sequence length="459" mass="52204">MHPDEASQLSKITSDSTGDLLYPVESRIPIDILELIFEAGARNAHRQISTFPKPIEIVVSHVNRRWREVAVNLAVLWSSIRASPFEALDKLDSYFERSKGHALSVCLFAYKEYWRPDMVAKMQLHLHRFRRFHLITDFIRSTSTVNAHFKRFDMPALECFLYTPLDFAEFQSPHAPLLSFTQGAPLLASVRLNGPMLDLIRPPFSGISQLCLKEERFPIPFRSICDTLKSCVSLVKFAFSGHIIRSRRPLAIPFDAAPFTLPELRYMMLSNGGSSDVILAAITAPKLSTLRLNNFEEGDLAYFLQLSQVSKFPVLESVTLLDNTFSIEEYHDIARILPAIRTVACLNSSYTDEVLDFLVPLPTSSNVTHMPWPNLGTLMFSQAQFQEKHQAMLCNLVAARIALRTPILNLFLGHANRLLLDPDRLDWLRERLHVDESREMPEDEEMRLLAEFAGDANSC</sequence>
<keyword evidence="2" id="KW-1185">Reference proteome</keyword>
<evidence type="ECO:0008006" key="3">
    <source>
        <dbReference type="Google" id="ProtNLM"/>
    </source>
</evidence>
<dbReference type="AlphaFoldDB" id="A0AAD7D850"/>
<evidence type="ECO:0000313" key="2">
    <source>
        <dbReference type="Proteomes" id="UP001221757"/>
    </source>
</evidence>
<dbReference type="EMBL" id="JARKIE010000106">
    <property type="protein sequence ID" value="KAJ7683721.1"/>
    <property type="molecule type" value="Genomic_DNA"/>
</dbReference>
<comment type="caution">
    <text evidence="1">The sequence shown here is derived from an EMBL/GenBank/DDBJ whole genome shotgun (WGS) entry which is preliminary data.</text>
</comment>
<dbReference type="SUPFAM" id="SSF52047">
    <property type="entry name" value="RNI-like"/>
    <property type="match status" value="1"/>
</dbReference>
<accession>A0AAD7D850</accession>
<protein>
    <recommendedName>
        <fullName evidence="3">F-box domain-containing protein</fullName>
    </recommendedName>
</protein>
<reference evidence="1" key="1">
    <citation type="submission" date="2023-03" db="EMBL/GenBank/DDBJ databases">
        <title>Massive genome expansion in bonnet fungi (Mycena s.s.) driven by repeated elements and novel gene families across ecological guilds.</title>
        <authorList>
            <consortium name="Lawrence Berkeley National Laboratory"/>
            <person name="Harder C.B."/>
            <person name="Miyauchi S."/>
            <person name="Viragh M."/>
            <person name="Kuo A."/>
            <person name="Thoen E."/>
            <person name="Andreopoulos B."/>
            <person name="Lu D."/>
            <person name="Skrede I."/>
            <person name="Drula E."/>
            <person name="Henrissat B."/>
            <person name="Morin E."/>
            <person name="Kohler A."/>
            <person name="Barry K."/>
            <person name="LaButti K."/>
            <person name="Morin E."/>
            <person name="Salamov A."/>
            <person name="Lipzen A."/>
            <person name="Mereny Z."/>
            <person name="Hegedus B."/>
            <person name="Baldrian P."/>
            <person name="Stursova M."/>
            <person name="Weitz H."/>
            <person name="Taylor A."/>
            <person name="Grigoriev I.V."/>
            <person name="Nagy L.G."/>
            <person name="Martin F."/>
            <person name="Kauserud H."/>
        </authorList>
    </citation>
    <scope>NUCLEOTIDE SEQUENCE</scope>
    <source>
        <strain evidence="1">CBHHK067</strain>
    </source>
</reference>
<name>A0AAD7D850_MYCRO</name>